<dbReference type="EMBL" id="LAZR01061087">
    <property type="protein sequence ID" value="KKK64287.1"/>
    <property type="molecule type" value="Genomic_DNA"/>
</dbReference>
<protein>
    <submittedName>
        <fullName evidence="2">Uncharacterized protein</fullName>
    </submittedName>
</protein>
<organism evidence="2">
    <name type="scientific">marine sediment metagenome</name>
    <dbReference type="NCBI Taxonomy" id="412755"/>
    <lineage>
        <taxon>unclassified sequences</taxon>
        <taxon>metagenomes</taxon>
        <taxon>ecological metagenomes</taxon>
    </lineage>
</organism>
<proteinExistence type="predicted"/>
<accession>A0A0F8X584</accession>
<dbReference type="AlphaFoldDB" id="A0A0F8X584"/>
<gene>
    <name evidence="2" type="ORF">LCGC14_2985730</name>
</gene>
<reference evidence="2" key="1">
    <citation type="journal article" date="2015" name="Nature">
        <title>Complex archaea that bridge the gap between prokaryotes and eukaryotes.</title>
        <authorList>
            <person name="Spang A."/>
            <person name="Saw J.H."/>
            <person name="Jorgensen S.L."/>
            <person name="Zaremba-Niedzwiedzka K."/>
            <person name="Martijn J."/>
            <person name="Lind A.E."/>
            <person name="van Eijk R."/>
            <person name="Schleper C."/>
            <person name="Guy L."/>
            <person name="Ettema T.J."/>
        </authorList>
    </citation>
    <scope>NUCLEOTIDE SEQUENCE</scope>
</reference>
<evidence type="ECO:0000313" key="2">
    <source>
        <dbReference type="EMBL" id="KKK64287.1"/>
    </source>
</evidence>
<evidence type="ECO:0000256" key="1">
    <source>
        <dbReference type="SAM" id="Phobius"/>
    </source>
</evidence>
<keyword evidence="1" id="KW-1133">Transmembrane helix</keyword>
<name>A0A0F8X584_9ZZZZ</name>
<keyword evidence="1" id="KW-0812">Transmembrane</keyword>
<sequence length="41" mass="5017">YVRDFKELKFDKSISVMFIIYSNFNRIALIILKDLIFDQMK</sequence>
<keyword evidence="1" id="KW-0472">Membrane</keyword>
<feature type="transmembrane region" description="Helical" evidence="1">
    <location>
        <begin position="14"/>
        <end position="32"/>
    </location>
</feature>
<comment type="caution">
    <text evidence="2">The sequence shown here is derived from an EMBL/GenBank/DDBJ whole genome shotgun (WGS) entry which is preliminary data.</text>
</comment>
<feature type="non-terminal residue" evidence="2">
    <location>
        <position position="1"/>
    </location>
</feature>